<comment type="caution">
    <text evidence="2">The sequence shown here is derived from an EMBL/GenBank/DDBJ whole genome shotgun (WGS) entry which is preliminary data.</text>
</comment>
<dbReference type="PANTHER" id="PTHR16131">
    <property type="entry name" value="LIGAND-DEPENDENT NUCLEAR RECEPTOR-INTERACTING FACTOR 1"/>
    <property type="match status" value="1"/>
</dbReference>
<dbReference type="Proteomes" id="UP000646548">
    <property type="component" value="Unassembled WGS sequence"/>
</dbReference>
<dbReference type="PANTHER" id="PTHR16131:SF2">
    <property type="entry name" value="LIGAND-DEPENDENT NUCLEAR RECEPTOR-INTERACTING FACTOR 1"/>
    <property type="match status" value="1"/>
</dbReference>
<evidence type="ECO:0000256" key="1">
    <source>
        <dbReference type="SAM" id="MobiDB-lite"/>
    </source>
</evidence>
<dbReference type="EMBL" id="WKFB01000003">
    <property type="protein sequence ID" value="KAF6739821.1"/>
    <property type="molecule type" value="Genomic_DNA"/>
</dbReference>
<dbReference type="AlphaFoldDB" id="A0A834FU44"/>
<feature type="region of interest" description="Disordered" evidence="1">
    <location>
        <begin position="435"/>
        <end position="494"/>
    </location>
</feature>
<evidence type="ECO:0000313" key="3">
    <source>
        <dbReference type="Proteomes" id="UP000646548"/>
    </source>
</evidence>
<proteinExistence type="predicted"/>
<keyword evidence="2" id="KW-0675">Receptor</keyword>
<feature type="region of interest" description="Disordered" evidence="1">
    <location>
        <begin position="517"/>
        <end position="559"/>
    </location>
</feature>
<dbReference type="GO" id="GO:0006355">
    <property type="term" value="P:regulation of DNA-templated transcription"/>
    <property type="evidence" value="ECO:0007669"/>
    <property type="project" value="InterPro"/>
</dbReference>
<dbReference type="Pfam" id="PF15741">
    <property type="entry name" value="LRIF1"/>
    <property type="match status" value="1"/>
</dbReference>
<evidence type="ECO:0000313" key="2">
    <source>
        <dbReference type="EMBL" id="KAF6739821.1"/>
    </source>
</evidence>
<dbReference type="GO" id="GO:0042974">
    <property type="term" value="F:nuclear retinoic acid receptor binding"/>
    <property type="evidence" value="ECO:0007669"/>
    <property type="project" value="InterPro"/>
</dbReference>
<gene>
    <name evidence="2" type="ORF">FQA47_016115</name>
</gene>
<dbReference type="InterPro" id="IPR026191">
    <property type="entry name" value="LRIF1"/>
</dbReference>
<feature type="region of interest" description="Disordered" evidence="1">
    <location>
        <begin position="303"/>
        <end position="330"/>
    </location>
</feature>
<reference evidence="2" key="1">
    <citation type="journal article" name="BMC Genomics">
        <title>Long-read sequencing and de novo genome assembly of marine medaka (Oryzias melastigma).</title>
        <authorList>
            <person name="Liang P."/>
            <person name="Saqib H.S.A."/>
            <person name="Ni X."/>
            <person name="Shen Y."/>
        </authorList>
    </citation>
    <scope>NUCLEOTIDE SEQUENCE</scope>
    <source>
        <strain evidence="2">Bigg-433</strain>
    </source>
</reference>
<name>A0A834FU44_ORYME</name>
<sequence>MKQNRFPNPVFNLITVEDGETHASLLERFIEEVELSARWLAVRDQELSCSRERFFPRDGMDARHRAGVFYRAMPAVGADGKNIMKLIPVPMARKRFDQTLPGRPPSHLQEPPSRAAPLLQNRRDLQLPVTVKSPALPQGQCLQIPPHAQVQRVPASHLPPGVKERIFASSPSSGLASVVYVSPVTAVDQAPPGPPRPLCTGLKPHLKLIPKVSQRPSSPTRWVIEEAEDPKPPLASGVHEDALVVCNGKVFFVGLKSSSALKTAPETRPPPESGEVIDLCEEEEPDAAGPRPDEDNVIFVSYTHPRSEPGSAHDPTAKGPSLLTSSGGGRSFSLGDVDAVCSSEATREEQRAMDPPLMDPPLRAGLPAEKVQPCEDPASSRTGVLGFREGDRRLMRMFGIHAELRVTLPKIHAAAAHLQGEEPTGRRIEVEPLRLNSPGEADGGAPPGESWSPGEESRCCPQSQSMVGYVEPIDEDLPEVSPPPQTCAAVSRRRVGRTRKRTTCPCCIPAALFPAWKSGPEEAGGGTDSTSEGPKKRRKNLHEDQLCDGQLSSRGGPFL</sequence>
<accession>A0A834FU44</accession>
<organism evidence="2 3">
    <name type="scientific">Oryzias melastigma</name>
    <name type="common">Marine medaka</name>
    <dbReference type="NCBI Taxonomy" id="30732"/>
    <lineage>
        <taxon>Eukaryota</taxon>
        <taxon>Metazoa</taxon>
        <taxon>Chordata</taxon>
        <taxon>Craniata</taxon>
        <taxon>Vertebrata</taxon>
        <taxon>Euteleostomi</taxon>
        <taxon>Actinopterygii</taxon>
        <taxon>Neopterygii</taxon>
        <taxon>Teleostei</taxon>
        <taxon>Neoteleostei</taxon>
        <taxon>Acanthomorphata</taxon>
        <taxon>Ovalentaria</taxon>
        <taxon>Atherinomorphae</taxon>
        <taxon>Beloniformes</taxon>
        <taxon>Adrianichthyidae</taxon>
        <taxon>Oryziinae</taxon>
        <taxon>Oryzias</taxon>
    </lineage>
</organism>
<protein>
    <submittedName>
        <fullName evidence="2">Ligand-dependent nuclear receptor-interacting factor 1</fullName>
    </submittedName>
</protein>